<keyword evidence="3" id="KW-1185">Reference proteome</keyword>
<accession>A0A1V9XXH5</accession>
<dbReference type="EMBL" id="MNPL01002591">
    <property type="protein sequence ID" value="OQR78151.1"/>
    <property type="molecule type" value="Genomic_DNA"/>
</dbReference>
<feature type="compositionally biased region" description="Basic and acidic residues" evidence="1">
    <location>
        <begin position="454"/>
        <end position="477"/>
    </location>
</feature>
<reference evidence="2 3" key="1">
    <citation type="journal article" date="2017" name="Gigascience">
        <title>Draft genome of the honey bee ectoparasitic mite, Tropilaelaps mercedesae, is shaped by the parasitic life history.</title>
        <authorList>
            <person name="Dong X."/>
            <person name="Armstrong S.D."/>
            <person name="Xia D."/>
            <person name="Makepeace B.L."/>
            <person name="Darby A.C."/>
            <person name="Kadowaki T."/>
        </authorList>
    </citation>
    <scope>NUCLEOTIDE SEQUENCE [LARGE SCALE GENOMIC DNA]</scope>
    <source>
        <strain evidence="2">Wuxi-XJTLU</strain>
    </source>
</reference>
<feature type="region of interest" description="Disordered" evidence="1">
    <location>
        <begin position="564"/>
        <end position="583"/>
    </location>
</feature>
<feature type="compositionally biased region" description="Low complexity" evidence="1">
    <location>
        <begin position="635"/>
        <end position="647"/>
    </location>
</feature>
<comment type="caution">
    <text evidence="2">The sequence shown here is derived from an EMBL/GenBank/DDBJ whole genome shotgun (WGS) entry which is preliminary data.</text>
</comment>
<feature type="compositionally biased region" description="Basic and acidic residues" evidence="1">
    <location>
        <begin position="352"/>
        <end position="406"/>
    </location>
</feature>
<feature type="region of interest" description="Disordered" evidence="1">
    <location>
        <begin position="35"/>
        <end position="79"/>
    </location>
</feature>
<dbReference type="STRING" id="418985.A0A1V9XXH5"/>
<evidence type="ECO:0000313" key="2">
    <source>
        <dbReference type="EMBL" id="OQR78151.1"/>
    </source>
</evidence>
<evidence type="ECO:0000256" key="1">
    <source>
        <dbReference type="SAM" id="MobiDB-lite"/>
    </source>
</evidence>
<dbReference type="AlphaFoldDB" id="A0A1V9XXH5"/>
<feature type="compositionally biased region" description="Basic and acidic residues" evidence="1">
    <location>
        <begin position="215"/>
        <end position="247"/>
    </location>
</feature>
<feature type="compositionally biased region" description="Polar residues" evidence="1">
    <location>
        <begin position="56"/>
        <end position="66"/>
    </location>
</feature>
<protein>
    <submittedName>
        <fullName evidence="2">Uncharacterized protein</fullName>
    </submittedName>
</protein>
<gene>
    <name evidence="2" type="ORF">BIW11_06601</name>
</gene>
<feature type="compositionally biased region" description="Basic and acidic residues" evidence="1">
    <location>
        <begin position="189"/>
        <end position="199"/>
    </location>
</feature>
<feature type="compositionally biased region" description="Basic and acidic residues" evidence="1">
    <location>
        <begin position="323"/>
        <end position="344"/>
    </location>
</feature>
<organism evidence="2 3">
    <name type="scientific">Tropilaelaps mercedesae</name>
    <dbReference type="NCBI Taxonomy" id="418985"/>
    <lineage>
        <taxon>Eukaryota</taxon>
        <taxon>Metazoa</taxon>
        <taxon>Ecdysozoa</taxon>
        <taxon>Arthropoda</taxon>
        <taxon>Chelicerata</taxon>
        <taxon>Arachnida</taxon>
        <taxon>Acari</taxon>
        <taxon>Parasitiformes</taxon>
        <taxon>Mesostigmata</taxon>
        <taxon>Gamasina</taxon>
        <taxon>Dermanyssoidea</taxon>
        <taxon>Laelapidae</taxon>
        <taxon>Tropilaelaps</taxon>
    </lineage>
</organism>
<feature type="region of interest" description="Disordered" evidence="1">
    <location>
        <begin position="158"/>
        <end position="177"/>
    </location>
</feature>
<feature type="compositionally biased region" description="Basic and acidic residues" evidence="1">
    <location>
        <begin position="422"/>
        <end position="443"/>
    </location>
</feature>
<feature type="compositionally biased region" description="Basic and acidic residues" evidence="1">
    <location>
        <begin position="503"/>
        <end position="514"/>
    </location>
</feature>
<feature type="region of interest" description="Disordered" evidence="1">
    <location>
        <begin position="189"/>
        <end position="544"/>
    </location>
</feature>
<feature type="compositionally biased region" description="Basic and acidic residues" evidence="1">
    <location>
        <begin position="564"/>
        <end position="573"/>
    </location>
</feature>
<proteinExistence type="predicted"/>
<sequence length="785" mass="86461">MFATQGRLSGVVCPLHVIGQCSRPYCHFKHTQNVPQQQAPAGGGESTEASTGPGVASTSGGSQSAPKPTPPPRSHIPAIRVPQYRPTPLAVLQRRQQNAAASIGRMLAGESSGGPSAGMDSDTSDRLVKADEASVVEPAFSEDEDDTESEQAVLMEIFHEDSSEARPAQIKEQTDIWAKDEDCKEQRYLEWNSHSESESKAQNTMVIDLTEEDSVDIKLSKYDDSDRSSEKRSRKDADKHRDRDSCKRKYSSHGYKEQDTTSNCVAASTSANSSRPKEEASHSSSSRKRHSTEHSSKSRTSSSSNDHHKDRNRDGAGSRSSSRSKDTRELHKESRHSREKESSSREPNAAEVRSKAESDKGSRERDRHRDKSKSSLSSRDRTRDSAKDKAKDRTRERPKEDKHRGDGVSGSGSGNRKASSTSKDRSSRSSHTKDRERGVEHRRSSSKSRSSNGIHRERKEDSNSENRSSSRRDEKGRVAPLDSISTKGRSWSEQMNGCSDSGGRSDDSRDHCDDIGSSGSESRDAHQKPTSTPPLIDVDLSDEDPEQECLRLFQECESQMVLNKDSHNDKQKQDSAAPVSLSEPSKVIDMVGVTRKRVAHDPGTRSAAQAPAVPKKPFRPSPAQQLAMRHEALQRTRQQQQQQQSQTGESFATPILHTTTLEQRRQRISTVSTGLVRAVVQRKGLALASTASRQAGAGTNPTLGTSLEASLIKRVANTVPLPHATNHVQAKLVETHLNGALVSSKLRVRISSGLLINSIPLEFDRTSAKRFVPAGYSWHERAMQR</sequence>
<feature type="region of interest" description="Disordered" evidence="1">
    <location>
        <begin position="107"/>
        <end position="127"/>
    </location>
</feature>
<dbReference type="InParanoid" id="A0A1V9XXH5"/>
<name>A0A1V9XXH5_9ACAR</name>
<feature type="compositionally biased region" description="Polar residues" evidence="1">
    <location>
        <begin position="483"/>
        <end position="496"/>
    </location>
</feature>
<feature type="compositionally biased region" description="Basic and acidic residues" evidence="1">
    <location>
        <begin position="305"/>
        <end position="316"/>
    </location>
</feature>
<evidence type="ECO:0000313" key="3">
    <source>
        <dbReference type="Proteomes" id="UP000192247"/>
    </source>
</evidence>
<feature type="region of interest" description="Disordered" evidence="1">
    <location>
        <begin position="597"/>
        <end position="654"/>
    </location>
</feature>
<dbReference type="Proteomes" id="UP000192247">
    <property type="component" value="Unassembled WGS sequence"/>
</dbReference>
<feature type="compositionally biased region" description="Polar residues" evidence="1">
    <location>
        <begin position="260"/>
        <end position="272"/>
    </location>
</feature>